<evidence type="ECO:0000256" key="2">
    <source>
        <dbReference type="ARBA" id="ARBA00008779"/>
    </source>
</evidence>
<feature type="domain" description="Sulfatase N-terminal" evidence="9">
    <location>
        <begin position="38"/>
        <end position="363"/>
    </location>
</feature>
<evidence type="ECO:0000256" key="3">
    <source>
        <dbReference type="ARBA" id="ARBA00022723"/>
    </source>
</evidence>
<dbReference type="PANTHER" id="PTHR42693">
    <property type="entry name" value="ARYLSULFATASE FAMILY MEMBER"/>
    <property type="match status" value="1"/>
</dbReference>
<proteinExistence type="inferred from homology"/>
<dbReference type="Pfam" id="PF02872">
    <property type="entry name" value="5_nucleotid_C"/>
    <property type="match status" value="1"/>
</dbReference>
<keyword evidence="4" id="KW-0732">Signal</keyword>
<dbReference type="Proteomes" id="UP000885779">
    <property type="component" value="Unassembled WGS sequence"/>
</dbReference>
<gene>
    <name evidence="11" type="ORF">ENK44_09725</name>
</gene>
<dbReference type="Gene3D" id="3.90.780.10">
    <property type="entry name" value="5'-Nucleotidase, C-terminal domain"/>
    <property type="match status" value="1"/>
</dbReference>
<dbReference type="SUPFAM" id="SSF56300">
    <property type="entry name" value="Metallo-dependent phosphatases"/>
    <property type="match status" value="1"/>
</dbReference>
<keyword evidence="7" id="KW-0812">Transmembrane</keyword>
<evidence type="ECO:0000256" key="7">
    <source>
        <dbReference type="SAM" id="Phobius"/>
    </source>
</evidence>
<protein>
    <recommendedName>
        <fullName evidence="12">Arylsulfatase</fullName>
    </recommendedName>
</protein>
<dbReference type="InterPro" id="IPR050738">
    <property type="entry name" value="Sulfatase"/>
</dbReference>
<evidence type="ECO:0000256" key="1">
    <source>
        <dbReference type="ARBA" id="ARBA00001913"/>
    </source>
</evidence>
<keyword evidence="3" id="KW-0479">Metal-binding</keyword>
<dbReference type="InterPro" id="IPR000917">
    <property type="entry name" value="Sulfatase_N"/>
</dbReference>
<accession>A0A7V4WV90</accession>
<dbReference type="EMBL" id="DRQG01000090">
    <property type="protein sequence ID" value="HGY55970.1"/>
    <property type="molecule type" value="Genomic_DNA"/>
</dbReference>
<dbReference type="Gene3D" id="3.40.720.10">
    <property type="entry name" value="Alkaline Phosphatase, subunit A"/>
    <property type="match status" value="1"/>
</dbReference>
<dbReference type="PRINTS" id="PR01607">
    <property type="entry name" value="APYRASEFAMLY"/>
</dbReference>
<feature type="domain" description="5'-Nucleotidase C-terminal" evidence="10">
    <location>
        <begin position="793"/>
        <end position="930"/>
    </location>
</feature>
<dbReference type="InterPro" id="IPR008334">
    <property type="entry name" value="5'-Nucleotdase_C"/>
</dbReference>
<comment type="similarity">
    <text evidence="2">Belongs to the sulfatase family.</text>
</comment>
<feature type="domain" description="Calcineurin-like phosphoesterase" evidence="8">
    <location>
        <begin position="505"/>
        <end position="706"/>
    </location>
</feature>
<name>A0A7V4WV90_CALAY</name>
<keyword evidence="5" id="KW-0378">Hydrolase</keyword>
<keyword evidence="6" id="KW-0106">Calcium</keyword>
<keyword evidence="7" id="KW-0472">Membrane</keyword>
<dbReference type="PROSITE" id="PS00149">
    <property type="entry name" value="SULFATASE_2"/>
    <property type="match status" value="1"/>
</dbReference>
<dbReference type="SUPFAM" id="SSF53649">
    <property type="entry name" value="Alkaline phosphatase-like"/>
    <property type="match status" value="1"/>
</dbReference>
<evidence type="ECO:0000256" key="5">
    <source>
        <dbReference type="ARBA" id="ARBA00022801"/>
    </source>
</evidence>
<evidence type="ECO:0000259" key="10">
    <source>
        <dbReference type="Pfam" id="PF02872"/>
    </source>
</evidence>
<dbReference type="SUPFAM" id="SSF55816">
    <property type="entry name" value="5'-nucleotidase (syn. UDP-sugar hydrolase), C-terminal domain"/>
    <property type="match status" value="1"/>
</dbReference>
<organism evidence="11">
    <name type="scientific">Caldithrix abyssi</name>
    <dbReference type="NCBI Taxonomy" id="187145"/>
    <lineage>
        <taxon>Bacteria</taxon>
        <taxon>Pseudomonadati</taxon>
        <taxon>Calditrichota</taxon>
        <taxon>Calditrichia</taxon>
        <taxon>Calditrichales</taxon>
        <taxon>Calditrichaceae</taxon>
        <taxon>Caldithrix</taxon>
    </lineage>
</organism>
<comment type="caution">
    <text evidence="11">The sequence shown here is derived from an EMBL/GenBank/DDBJ whole genome shotgun (WGS) entry which is preliminary data.</text>
</comment>
<dbReference type="InterPro" id="IPR006179">
    <property type="entry name" value="5_nucleotidase/apyrase"/>
</dbReference>
<dbReference type="InterPro" id="IPR036907">
    <property type="entry name" value="5'-Nucleotdase_C_sf"/>
</dbReference>
<comment type="cofactor">
    <cofactor evidence="1">
        <name>Ca(2+)</name>
        <dbReference type="ChEBI" id="CHEBI:29108"/>
    </cofactor>
</comment>
<dbReference type="Pfam" id="PF00149">
    <property type="entry name" value="Metallophos"/>
    <property type="match status" value="1"/>
</dbReference>
<dbReference type="Gene3D" id="3.30.1120.10">
    <property type="match status" value="1"/>
</dbReference>
<dbReference type="Gene3D" id="3.60.21.10">
    <property type="match status" value="1"/>
</dbReference>
<evidence type="ECO:0000259" key="8">
    <source>
        <dbReference type="Pfam" id="PF00149"/>
    </source>
</evidence>
<evidence type="ECO:0000313" key="11">
    <source>
        <dbReference type="EMBL" id="HGY55970.1"/>
    </source>
</evidence>
<evidence type="ECO:0000256" key="6">
    <source>
        <dbReference type="ARBA" id="ARBA00022837"/>
    </source>
</evidence>
<sequence length="970" mass="109693">MTPDNKQFSIQNYFLRSIFFIFLLMYSAAAYAQSSKLNILLILVDDLGYGDLACYGNPYISTPNLDRLAGEGMRFTNFYSPSPLCSPSRAGILTGRTPYRSGIKSWIPEGEDIYLHEQEITLATLLKKEGYQTFMAGKWHLNGGLGQTDHPQPQDHGFDKWLALHAFAIPNHKNPTNFFEDGKPLGNTEGFTAQLVIDKSIDYLEQRDKSKPFFLYVPMVEPHSQIASPDSFNRMYSAFTHGKIDISKLEDRSPGEYYANVTYMDYQIGRLLDKLERMDLRDNTLVIFLSDNGPVTNQWRYWWEVNMYGSTGGLRGRKADLYEGGIRVPCIIRFPGKIKAGSVSDEPLHGYDLLPTVCGILDIPIPDDREIDGIDFSPLFDNQKIERDKPLFWAFETRPADDPEGYVYAVRDGDWKLISDESLNRSLLYNLKEDPYEVKEVSRQHPDVVARLERSIRDIKKSIADDPLRPESKPPSVREVTLLYTNDIESVYDPIDAYWDNNINHIGGIPHLAALIKQMRKKENLTFLFDSGDIFTGALSKATRGALPFDLYNAMGYEAMALGNHEFEYGWQKLLDVKQRARFPVLNANIFYKNTDIHYAQSYTILEKQGVRIGVIGVMGLEAFKNTILPDNVKELEARDPVPIVQKLVDKLRDDVDLIVLLTHQNRSAPMQSDKEADPEVQRGFDEDYALAGRVKGIDVILGGHSDNGLWEPVRHPQNGTLISMTFGQGKYLGYMKLRINKTEQRVDLLDGKLLPVVSDKIAADPDIFAMIEKARKKYSHLSKVIGYNEKTGYRKYYRESNLGNFLADALKEASGAEIAMVNPGSIRADLNTGPITKEELDNIYPFVDNLVIVEISGTALQSLIEYSLELVYGLVQFSGLRLKYDSSRPVGQRLIEASVNGKPLDPNKNYTIACSYFLATGGDGFTMLKNGKRLAILPKIVVEYIADYIKTRKTITMPDVGRQIDIARD</sequence>
<dbReference type="InterPro" id="IPR017850">
    <property type="entry name" value="Alkaline_phosphatase_core_sf"/>
</dbReference>
<dbReference type="PANTHER" id="PTHR42693:SF42">
    <property type="entry name" value="ARYLSULFATASE G"/>
    <property type="match status" value="1"/>
</dbReference>
<dbReference type="GO" id="GO:0004065">
    <property type="term" value="F:arylsulfatase activity"/>
    <property type="evidence" value="ECO:0007669"/>
    <property type="project" value="TreeGrafter"/>
</dbReference>
<dbReference type="Pfam" id="PF00884">
    <property type="entry name" value="Sulfatase"/>
    <property type="match status" value="1"/>
</dbReference>
<evidence type="ECO:0000256" key="4">
    <source>
        <dbReference type="ARBA" id="ARBA00022729"/>
    </source>
</evidence>
<evidence type="ECO:0000259" key="9">
    <source>
        <dbReference type="Pfam" id="PF00884"/>
    </source>
</evidence>
<dbReference type="InterPro" id="IPR024607">
    <property type="entry name" value="Sulfatase_CS"/>
</dbReference>
<dbReference type="AlphaFoldDB" id="A0A7V4WV90"/>
<feature type="transmembrane region" description="Helical" evidence="7">
    <location>
        <begin position="12"/>
        <end position="32"/>
    </location>
</feature>
<dbReference type="InterPro" id="IPR004843">
    <property type="entry name" value="Calcineurin-like_PHP"/>
</dbReference>
<dbReference type="InterPro" id="IPR029052">
    <property type="entry name" value="Metallo-depent_PP-like"/>
</dbReference>
<dbReference type="GO" id="GO:0046872">
    <property type="term" value="F:metal ion binding"/>
    <property type="evidence" value="ECO:0007669"/>
    <property type="project" value="UniProtKB-KW"/>
</dbReference>
<keyword evidence="7" id="KW-1133">Transmembrane helix</keyword>
<dbReference type="GO" id="GO:0009166">
    <property type="term" value="P:nucleotide catabolic process"/>
    <property type="evidence" value="ECO:0007669"/>
    <property type="project" value="InterPro"/>
</dbReference>
<dbReference type="CDD" id="cd00845">
    <property type="entry name" value="MPP_UshA_N_like"/>
    <property type="match status" value="1"/>
</dbReference>
<evidence type="ECO:0008006" key="12">
    <source>
        <dbReference type="Google" id="ProtNLM"/>
    </source>
</evidence>
<reference evidence="11" key="1">
    <citation type="journal article" date="2020" name="mSystems">
        <title>Genome- and Community-Level Interaction Insights into Carbon Utilization and Element Cycling Functions of Hydrothermarchaeota in Hydrothermal Sediment.</title>
        <authorList>
            <person name="Zhou Z."/>
            <person name="Liu Y."/>
            <person name="Xu W."/>
            <person name="Pan J."/>
            <person name="Luo Z.H."/>
            <person name="Li M."/>
        </authorList>
    </citation>
    <scope>NUCLEOTIDE SEQUENCE [LARGE SCALE GENOMIC DNA]</scope>
    <source>
        <strain evidence="11">HyVt-577</strain>
    </source>
</reference>
<dbReference type="PROSITE" id="PS00523">
    <property type="entry name" value="SULFATASE_1"/>
    <property type="match status" value="1"/>
</dbReference>